<proteinExistence type="predicted"/>
<organism evidence="1 2">
    <name type="scientific">Haematococcus lacustris</name>
    <name type="common">Green alga</name>
    <name type="synonym">Haematococcus pluvialis</name>
    <dbReference type="NCBI Taxonomy" id="44745"/>
    <lineage>
        <taxon>Eukaryota</taxon>
        <taxon>Viridiplantae</taxon>
        <taxon>Chlorophyta</taxon>
        <taxon>core chlorophytes</taxon>
        <taxon>Chlorophyceae</taxon>
        <taxon>CS clade</taxon>
        <taxon>Chlamydomonadales</taxon>
        <taxon>Haematococcaceae</taxon>
        <taxon>Haematococcus</taxon>
    </lineage>
</organism>
<dbReference type="AlphaFoldDB" id="A0A699ZDW9"/>
<name>A0A699ZDW9_HAELA</name>
<sequence length="157" mass="17117">MRLDAANPASYVHHSFVRSSLFENHAEGRVVAHTPFVPRPDSDVGLNATSVAPSDARNTYLEPQKEQFLKYLHAGVGLGGRDDNSAAIFEPDAVGHQVRGAEQRWRLQRLQGCVHFVSQPAAQPVHHDAHGPVLIVDGAQRGERSDGSLDEEFIPPG</sequence>
<evidence type="ECO:0000313" key="2">
    <source>
        <dbReference type="Proteomes" id="UP000485058"/>
    </source>
</evidence>
<gene>
    <name evidence="1" type="ORF">HaLaN_17998</name>
</gene>
<feature type="non-terminal residue" evidence="1">
    <location>
        <position position="1"/>
    </location>
</feature>
<dbReference type="Proteomes" id="UP000485058">
    <property type="component" value="Unassembled WGS sequence"/>
</dbReference>
<accession>A0A699ZDW9</accession>
<evidence type="ECO:0000313" key="1">
    <source>
        <dbReference type="EMBL" id="GFH20813.1"/>
    </source>
</evidence>
<comment type="caution">
    <text evidence="1">The sequence shown here is derived from an EMBL/GenBank/DDBJ whole genome shotgun (WGS) entry which is preliminary data.</text>
</comment>
<keyword evidence="2" id="KW-1185">Reference proteome</keyword>
<reference evidence="1 2" key="1">
    <citation type="submission" date="2020-02" db="EMBL/GenBank/DDBJ databases">
        <title>Draft genome sequence of Haematococcus lacustris strain NIES-144.</title>
        <authorList>
            <person name="Morimoto D."/>
            <person name="Nakagawa S."/>
            <person name="Yoshida T."/>
            <person name="Sawayama S."/>
        </authorList>
    </citation>
    <scope>NUCLEOTIDE SEQUENCE [LARGE SCALE GENOMIC DNA]</scope>
    <source>
        <strain evidence="1 2">NIES-144</strain>
    </source>
</reference>
<dbReference type="EMBL" id="BLLF01001703">
    <property type="protein sequence ID" value="GFH20813.1"/>
    <property type="molecule type" value="Genomic_DNA"/>
</dbReference>
<feature type="non-terminal residue" evidence="1">
    <location>
        <position position="157"/>
    </location>
</feature>
<protein>
    <submittedName>
        <fullName evidence="1">Uncharacterized protein</fullName>
    </submittedName>
</protein>